<keyword evidence="3" id="KW-0804">Transcription</keyword>
<reference evidence="5 6" key="1">
    <citation type="journal article" date="2014" name="Antonie Van Leeuwenhoek">
        <title>Hyphomonas beringensis sp. nov. and Hyphomonas chukchiensis sp. nov., isolated from surface seawater of the Bering Sea and Chukchi Sea.</title>
        <authorList>
            <person name="Li C."/>
            <person name="Lai Q."/>
            <person name="Li G."/>
            <person name="Dong C."/>
            <person name="Wang J."/>
            <person name="Liao Y."/>
            <person name="Shao Z."/>
        </authorList>
    </citation>
    <scope>NUCLEOTIDE SEQUENCE [LARGE SCALE GENOMIC DNA]</scope>
    <source>
        <strain evidence="5 6">25B14_1</strain>
    </source>
</reference>
<dbReference type="InterPro" id="IPR000835">
    <property type="entry name" value="HTH_MarR-typ"/>
</dbReference>
<feature type="domain" description="HTH marR-type" evidence="4">
    <location>
        <begin position="4"/>
        <end position="136"/>
    </location>
</feature>
<dbReference type="OrthoDB" id="8447118at2"/>
<dbReference type="InterPro" id="IPR039422">
    <property type="entry name" value="MarR/SlyA-like"/>
</dbReference>
<evidence type="ECO:0000256" key="2">
    <source>
        <dbReference type="ARBA" id="ARBA00023125"/>
    </source>
</evidence>
<keyword evidence="6" id="KW-1185">Reference proteome</keyword>
<dbReference type="GO" id="GO:0003700">
    <property type="term" value="F:DNA-binding transcription factor activity"/>
    <property type="evidence" value="ECO:0007669"/>
    <property type="project" value="InterPro"/>
</dbReference>
<dbReference type="SMART" id="SM00347">
    <property type="entry name" value="HTH_MARR"/>
    <property type="match status" value="1"/>
</dbReference>
<keyword evidence="2" id="KW-0238">DNA-binding</keyword>
<protein>
    <recommendedName>
        <fullName evidence="4">HTH marR-type domain-containing protein</fullName>
    </recommendedName>
</protein>
<dbReference type="InterPro" id="IPR023187">
    <property type="entry name" value="Tscrpt_reg_MarR-type_CS"/>
</dbReference>
<dbReference type="InterPro" id="IPR036388">
    <property type="entry name" value="WH-like_DNA-bd_sf"/>
</dbReference>
<dbReference type="AlphaFoldDB" id="A0A062UE63"/>
<dbReference type="GO" id="GO:0003677">
    <property type="term" value="F:DNA binding"/>
    <property type="evidence" value="ECO:0007669"/>
    <property type="project" value="UniProtKB-KW"/>
</dbReference>
<dbReference type="GO" id="GO:0006950">
    <property type="term" value="P:response to stress"/>
    <property type="evidence" value="ECO:0007669"/>
    <property type="project" value="TreeGrafter"/>
</dbReference>
<comment type="caution">
    <text evidence="5">The sequence shown here is derived from an EMBL/GenBank/DDBJ whole genome shotgun (WGS) entry which is preliminary data.</text>
</comment>
<accession>A0A062UE63</accession>
<dbReference type="RefSeq" id="WP_034794605.1">
    <property type="nucleotide sequence ID" value="NZ_AWFF01000032.1"/>
</dbReference>
<name>A0A062UE63_9PROT</name>
<dbReference type="PROSITE" id="PS01117">
    <property type="entry name" value="HTH_MARR_1"/>
    <property type="match status" value="1"/>
</dbReference>
<dbReference type="PANTHER" id="PTHR33164">
    <property type="entry name" value="TRANSCRIPTIONAL REGULATOR, MARR FAMILY"/>
    <property type="match status" value="1"/>
</dbReference>
<dbReference type="Pfam" id="PF01047">
    <property type="entry name" value="MarR"/>
    <property type="match status" value="1"/>
</dbReference>
<dbReference type="PROSITE" id="PS50995">
    <property type="entry name" value="HTH_MARR_2"/>
    <property type="match status" value="1"/>
</dbReference>
<evidence type="ECO:0000256" key="1">
    <source>
        <dbReference type="ARBA" id="ARBA00023015"/>
    </source>
</evidence>
<dbReference type="eggNOG" id="COG1846">
    <property type="taxonomic scope" value="Bacteria"/>
</dbReference>
<evidence type="ECO:0000259" key="4">
    <source>
        <dbReference type="PROSITE" id="PS50995"/>
    </source>
</evidence>
<sequence length="158" mass="17605">MSDHQDLLIALRQITRAIDLNSKRLAKTSGLTAPQLLVLQTLARSGWDKPSEIARQIHLSQATVTSIVDRLEAAGLVERKRNQDDRRVIDVVITERGRKNLADAPEPLQEGFLKRFDALEMWEKTLLVSSVQRLAAMMNAESLDAAPILEVGDLSQPD</sequence>
<dbReference type="Proteomes" id="UP000027037">
    <property type="component" value="Unassembled WGS sequence"/>
</dbReference>
<dbReference type="PATRIC" id="fig|1280946.3.peg.1361"/>
<dbReference type="InterPro" id="IPR036390">
    <property type="entry name" value="WH_DNA-bd_sf"/>
</dbReference>
<keyword evidence="1" id="KW-0805">Transcription regulation</keyword>
<dbReference type="PRINTS" id="PR00598">
    <property type="entry name" value="HTHMARR"/>
</dbReference>
<dbReference type="PANTHER" id="PTHR33164:SF89">
    <property type="entry name" value="MARR FAMILY REGULATORY PROTEIN"/>
    <property type="match status" value="1"/>
</dbReference>
<dbReference type="Gene3D" id="1.10.10.10">
    <property type="entry name" value="Winged helix-like DNA-binding domain superfamily/Winged helix DNA-binding domain"/>
    <property type="match status" value="1"/>
</dbReference>
<evidence type="ECO:0000256" key="3">
    <source>
        <dbReference type="ARBA" id="ARBA00023163"/>
    </source>
</evidence>
<organism evidence="5 6">
    <name type="scientific">Hyphomonas beringensis</name>
    <dbReference type="NCBI Taxonomy" id="1280946"/>
    <lineage>
        <taxon>Bacteria</taxon>
        <taxon>Pseudomonadati</taxon>
        <taxon>Pseudomonadota</taxon>
        <taxon>Alphaproteobacteria</taxon>
        <taxon>Hyphomonadales</taxon>
        <taxon>Hyphomonadaceae</taxon>
        <taxon>Hyphomonas</taxon>
    </lineage>
</organism>
<evidence type="ECO:0000313" key="5">
    <source>
        <dbReference type="EMBL" id="KCZ54894.1"/>
    </source>
</evidence>
<evidence type="ECO:0000313" key="6">
    <source>
        <dbReference type="Proteomes" id="UP000027037"/>
    </source>
</evidence>
<gene>
    <name evidence="5" type="ORF">HY29_01440</name>
</gene>
<dbReference type="STRING" id="1280946.HY29_01440"/>
<dbReference type="EMBL" id="AWFF01000032">
    <property type="protein sequence ID" value="KCZ54894.1"/>
    <property type="molecule type" value="Genomic_DNA"/>
</dbReference>
<proteinExistence type="predicted"/>
<dbReference type="SUPFAM" id="SSF46785">
    <property type="entry name" value="Winged helix' DNA-binding domain"/>
    <property type="match status" value="1"/>
</dbReference>